<dbReference type="Proteomes" id="UP000796761">
    <property type="component" value="Unassembled WGS sequence"/>
</dbReference>
<sequence length="87" mass="9820">MAAIKHRRTALERVEKFISDIYFTDCNLRGRLFGDRCPPASLSCFQTPRRIPYQEAVVQEFGPAEVGQSLGPTRLPFQTCLLCIGCQ</sequence>
<accession>A0A8K1LGQ9</accession>
<organism evidence="1 2">
    <name type="scientific">Zosterops borbonicus</name>
    <dbReference type="NCBI Taxonomy" id="364589"/>
    <lineage>
        <taxon>Eukaryota</taxon>
        <taxon>Metazoa</taxon>
        <taxon>Chordata</taxon>
        <taxon>Craniata</taxon>
        <taxon>Vertebrata</taxon>
        <taxon>Euteleostomi</taxon>
        <taxon>Archelosauria</taxon>
        <taxon>Archosauria</taxon>
        <taxon>Dinosauria</taxon>
        <taxon>Saurischia</taxon>
        <taxon>Theropoda</taxon>
        <taxon>Coelurosauria</taxon>
        <taxon>Aves</taxon>
        <taxon>Neognathae</taxon>
        <taxon>Neoaves</taxon>
        <taxon>Telluraves</taxon>
        <taxon>Australaves</taxon>
        <taxon>Passeriformes</taxon>
        <taxon>Sylvioidea</taxon>
        <taxon>Zosteropidae</taxon>
        <taxon>Zosterops</taxon>
    </lineage>
</organism>
<keyword evidence="2" id="KW-1185">Reference proteome</keyword>
<dbReference type="EMBL" id="SWJQ01000511">
    <property type="protein sequence ID" value="TRZ13400.1"/>
    <property type="molecule type" value="Genomic_DNA"/>
</dbReference>
<dbReference type="AlphaFoldDB" id="A0A8K1LGQ9"/>
<comment type="caution">
    <text evidence="1">The sequence shown here is derived from an EMBL/GenBank/DDBJ whole genome shotgun (WGS) entry which is preliminary data.</text>
</comment>
<gene>
    <name evidence="1" type="ORF">HGM15179_013703</name>
</gene>
<reference evidence="1" key="1">
    <citation type="submission" date="2019-04" db="EMBL/GenBank/DDBJ databases">
        <title>Genome assembly of Zosterops borbonicus 15179.</title>
        <authorList>
            <person name="Leroy T."/>
            <person name="Anselmetti Y."/>
            <person name="Tilak M.-K."/>
            <person name="Nabholz B."/>
        </authorList>
    </citation>
    <scope>NUCLEOTIDE SEQUENCE</scope>
    <source>
        <strain evidence="1">HGM_15179</strain>
        <tissue evidence="1">Muscle</tissue>
    </source>
</reference>
<protein>
    <submittedName>
        <fullName evidence="1">Uncharacterized protein</fullName>
    </submittedName>
</protein>
<proteinExistence type="predicted"/>
<evidence type="ECO:0000313" key="1">
    <source>
        <dbReference type="EMBL" id="TRZ13400.1"/>
    </source>
</evidence>
<name>A0A8K1LGQ9_9PASS</name>
<dbReference type="OrthoDB" id="10261055at2759"/>
<evidence type="ECO:0000313" key="2">
    <source>
        <dbReference type="Proteomes" id="UP000796761"/>
    </source>
</evidence>